<keyword evidence="3" id="KW-1185">Reference proteome</keyword>
<name>A0A5B7KCR0_PORTR</name>
<evidence type="ECO:0000313" key="3">
    <source>
        <dbReference type="Proteomes" id="UP000324222"/>
    </source>
</evidence>
<organism evidence="2 3">
    <name type="scientific">Portunus trituberculatus</name>
    <name type="common">Swimming crab</name>
    <name type="synonym">Neptunus trituberculatus</name>
    <dbReference type="NCBI Taxonomy" id="210409"/>
    <lineage>
        <taxon>Eukaryota</taxon>
        <taxon>Metazoa</taxon>
        <taxon>Ecdysozoa</taxon>
        <taxon>Arthropoda</taxon>
        <taxon>Crustacea</taxon>
        <taxon>Multicrustacea</taxon>
        <taxon>Malacostraca</taxon>
        <taxon>Eumalacostraca</taxon>
        <taxon>Eucarida</taxon>
        <taxon>Decapoda</taxon>
        <taxon>Pleocyemata</taxon>
        <taxon>Brachyura</taxon>
        <taxon>Eubrachyura</taxon>
        <taxon>Portunoidea</taxon>
        <taxon>Portunidae</taxon>
        <taxon>Portuninae</taxon>
        <taxon>Portunus</taxon>
    </lineage>
</organism>
<dbReference type="Proteomes" id="UP000324222">
    <property type="component" value="Unassembled WGS sequence"/>
</dbReference>
<comment type="caution">
    <text evidence="2">The sequence shown here is derived from an EMBL/GenBank/DDBJ whole genome shotgun (WGS) entry which is preliminary data.</text>
</comment>
<sequence>MPALTPTVIIGTSTPHHPHTTHAPPSVQYLILSTPVFRNPLPSHHELSPKATGMPSRVLKSILSCH</sequence>
<gene>
    <name evidence="2" type="ORF">E2C01_097953</name>
</gene>
<reference evidence="2 3" key="1">
    <citation type="submission" date="2019-05" db="EMBL/GenBank/DDBJ databases">
        <title>Another draft genome of Portunus trituberculatus and its Hox gene families provides insights of decapod evolution.</title>
        <authorList>
            <person name="Jeong J.-H."/>
            <person name="Song I."/>
            <person name="Kim S."/>
            <person name="Choi T."/>
            <person name="Kim D."/>
            <person name="Ryu S."/>
            <person name="Kim W."/>
        </authorList>
    </citation>
    <scope>NUCLEOTIDE SEQUENCE [LARGE SCALE GENOMIC DNA]</scope>
    <source>
        <tissue evidence="2">Muscle</tissue>
    </source>
</reference>
<feature type="region of interest" description="Disordered" evidence="1">
    <location>
        <begin position="1"/>
        <end position="24"/>
    </location>
</feature>
<accession>A0A5B7KCR0</accession>
<protein>
    <submittedName>
        <fullName evidence="2">Uncharacterized protein</fullName>
    </submittedName>
</protein>
<evidence type="ECO:0000313" key="2">
    <source>
        <dbReference type="EMBL" id="MPD02375.1"/>
    </source>
</evidence>
<dbReference type="AlphaFoldDB" id="A0A5B7KCR0"/>
<proteinExistence type="predicted"/>
<evidence type="ECO:0000256" key="1">
    <source>
        <dbReference type="SAM" id="MobiDB-lite"/>
    </source>
</evidence>
<dbReference type="EMBL" id="VSRR010131134">
    <property type="protein sequence ID" value="MPD02375.1"/>
    <property type="molecule type" value="Genomic_DNA"/>
</dbReference>